<keyword evidence="3" id="KW-1185">Reference proteome</keyword>
<feature type="compositionally biased region" description="Gly residues" evidence="1">
    <location>
        <begin position="259"/>
        <end position="271"/>
    </location>
</feature>
<feature type="region of interest" description="Disordered" evidence="1">
    <location>
        <begin position="251"/>
        <end position="271"/>
    </location>
</feature>
<dbReference type="EMBL" id="FOET01000002">
    <property type="protein sequence ID" value="SEP84655.1"/>
    <property type="molecule type" value="Genomic_DNA"/>
</dbReference>
<sequence length="459" mass="50705">MRGGRVRSVRGARTGRPVRGGRTAALGALSLLLVLAGPVGCARDAAEPRRALTVLGPWTGGEQESFEELLELFEAEQGVSVEYQGTTATREVLLSGLLAGDPPDVAVLPVLGDLVDYEREGFLEPLGKGVVDEEKYDGGPWLAQPAGMDERHWIPVKVDLKSIVWHEKGRRPDPSRADAERWCVGMGSDATSGWPGSDWIEDVLLQQSGHEAYEEWAAGEMEWTEEAVVRAWRTWGEFMSGDGGRTAREALTTDHRGPEGGNGLLFGTGPGGGCELEHQGSFARHLYGPRAPEADFVPSPRLLPGAADRDGRDREVSADFAAMFRASPEGQELMRFLASLEAQRVWAKDEEGWARGEIPFFSAHEDVGEESYPAGGRDTVSRRVVRELERAGRLCLDASDVMPPMIRRVFYEKVLEFLADPGQDPTGLLGQIQEVQEESERQFRQRFRREPERLDRICR</sequence>
<evidence type="ECO:0000313" key="3">
    <source>
        <dbReference type="Proteomes" id="UP000199055"/>
    </source>
</evidence>
<dbReference type="STRING" id="403935.SAMN05216481_102217"/>
<name>A0A1H9B752_9ACTN</name>
<proteinExistence type="predicted"/>
<organism evidence="2 3">
    <name type="scientific">Streptomyces radiopugnans</name>
    <dbReference type="NCBI Taxonomy" id="403935"/>
    <lineage>
        <taxon>Bacteria</taxon>
        <taxon>Bacillati</taxon>
        <taxon>Actinomycetota</taxon>
        <taxon>Actinomycetes</taxon>
        <taxon>Kitasatosporales</taxon>
        <taxon>Streptomycetaceae</taxon>
        <taxon>Streptomyces</taxon>
    </lineage>
</organism>
<dbReference type="Proteomes" id="UP000199055">
    <property type="component" value="Unassembled WGS sequence"/>
</dbReference>
<dbReference type="SUPFAM" id="SSF53850">
    <property type="entry name" value="Periplasmic binding protein-like II"/>
    <property type="match status" value="1"/>
</dbReference>
<feature type="region of interest" description="Disordered" evidence="1">
    <location>
        <begin position="440"/>
        <end position="459"/>
    </location>
</feature>
<accession>A0A1H9B752</accession>
<dbReference type="AlphaFoldDB" id="A0A1H9B752"/>
<evidence type="ECO:0000256" key="1">
    <source>
        <dbReference type="SAM" id="MobiDB-lite"/>
    </source>
</evidence>
<evidence type="ECO:0000313" key="2">
    <source>
        <dbReference type="EMBL" id="SEP84655.1"/>
    </source>
</evidence>
<dbReference type="Gene3D" id="3.40.190.10">
    <property type="entry name" value="Periplasmic binding protein-like II"/>
    <property type="match status" value="3"/>
</dbReference>
<reference evidence="2 3" key="1">
    <citation type="submission" date="2016-10" db="EMBL/GenBank/DDBJ databases">
        <authorList>
            <person name="de Groot N.N."/>
        </authorList>
    </citation>
    <scope>NUCLEOTIDE SEQUENCE [LARGE SCALE GENOMIC DNA]</scope>
    <source>
        <strain evidence="2 3">CGMCC 4.3519</strain>
    </source>
</reference>
<protein>
    <submittedName>
        <fullName evidence="2">Alpha-glucoside transport system substrate-binding protein</fullName>
    </submittedName>
</protein>
<dbReference type="RefSeq" id="WP_177213895.1">
    <property type="nucleotide sequence ID" value="NZ_FOET01000002.1"/>
</dbReference>
<gene>
    <name evidence="2" type="ORF">SAMN05216481_102217</name>
</gene>